<organism evidence="1">
    <name type="scientific">Pararge aegeria</name>
    <name type="common">speckled wood butterfly</name>
    <dbReference type="NCBI Taxonomy" id="116150"/>
    <lineage>
        <taxon>Eukaryota</taxon>
        <taxon>Metazoa</taxon>
        <taxon>Ecdysozoa</taxon>
        <taxon>Arthropoda</taxon>
        <taxon>Hexapoda</taxon>
        <taxon>Insecta</taxon>
        <taxon>Pterygota</taxon>
        <taxon>Neoptera</taxon>
        <taxon>Endopterygota</taxon>
        <taxon>Lepidoptera</taxon>
        <taxon>Glossata</taxon>
        <taxon>Ditrysia</taxon>
        <taxon>Papilionoidea</taxon>
        <taxon>Nymphalidae</taxon>
        <taxon>Satyrinae</taxon>
        <taxon>Satyrini</taxon>
        <taxon>Parargina</taxon>
        <taxon>Pararge</taxon>
    </lineage>
</organism>
<reference evidence="1" key="1">
    <citation type="journal article" date="2013" name="BMC Genomics">
        <title>Unscrambling butterfly oogenesis.</title>
        <authorList>
            <person name="Carter J.M."/>
            <person name="Baker S.C."/>
            <person name="Pink R."/>
            <person name="Carter D.R."/>
            <person name="Collins A."/>
            <person name="Tomlin J."/>
            <person name="Gibbs M."/>
            <person name="Breuker C.J."/>
        </authorList>
    </citation>
    <scope>NUCLEOTIDE SEQUENCE</scope>
    <source>
        <tissue evidence="1">Ovary</tissue>
    </source>
</reference>
<accession>S4PAE6</accession>
<name>S4PAE6_9NEOP</name>
<sequence>MYLLGRCARARAPCKLHYYCLSVSTHYTQSLVRSLSLVYAHQLCQRRNTINLAHFDVASHLYSIRIETTLDISL</sequence>
<dbReference type="AlphaFoldDB" id="S4PAE6"/>
<reference evidence="1" key="2">
    <citation type="submission" date="2013-05" db="EMBL/GenBank/DDBJ databases">
        <authorList>
            <person name="Carter J.-M."/>
            <person name="Baker S.C."/>
            <person name="Pink R."/>
            <person name="Carter D.R.F."/>
            <person name="Collins A."/>
            <person name="Tomlin J."/>
            <person name="Gibbs M."/>
            <person name="Breuker C.J."/>
        </authorList>
    </citation>
    <scope>NUCLEOTIDE SEQUENCE</scope>
    <source>
        <tissue evidence="1">Ovary</tissue>
    </source>
</reference>
<protein>
    <submittedName>
        <fullName evidence="1">Uncharacterized protein</fullName>
    </submittedName>
</protein>
<dbReference type="EMBL" id="GAIX01006417">
    <property type="protein sequence ID" value="JAA86143.1"/>
    <property type="molecule type" value="Transcribed_RNA"/>
</dbReference>
<evidence type="ECO:0000313" key="1">
    <source>
        <dbReference type="EMBL" id="JAA86143.1"/>
    </source>
</evidence>
<proteinExistence type="predicted"/>